<dbReference type="EMBL" id="LEKV01001474">
    <property type="protein sequence ID" value="KVI07877.1"/>
    <property type="molecule type" value="Genomic_DNA"/>
</dbReference>
<proteinExistence type="predicted"/>
<protein>
    <submittedName>
        <fullName evidence="1">Uncharacterized protein</fullName>
    </submittedName>
</protein>
<gene>
    <name evidence="1" type="ORF">Ccrd_013757</name>
</gene>
<evidence type="ECO:0000313" key="1">
    <source>
        <dbReference type="EMBL" id="KVI07877.1"/>
    </source>
</evidence>
<dbReference type="AlphaFoldDB" id="A0A118K4Q8"/>
<organism evidence="1 2">
    <name type="scientific">Cynara cardunculus var. scolymus</name>
    <name type="common">Globe artichoke</name>
    <name type="synonym">Cynara scolymus</name>
    <dbReference type="NCBI Taxonomy" id="59895"/>
    <lineage>
        <taxon>Eukaryota</taxon>
        <taxon>Viridiplantae</taxon>
        <taxon>Streptophyta</taxon>
        <taxon>Embryophyta</taxon>
        <taxon>Tracheophyta</taxon>
        <taxon>Spermatophyta</taxon>
        <taxon>Magnoliopsida</taxon>
        <taxon>eudicotyledons</taxon>
        <taxon>Gunneridae</taxon>
        <taxon>Pentapetalae</taxon>
        <taxon>asterids</taxon>
        <taxon>campanulids</taxon>
        <taxon>Asterales</taxon>
        <taxon>Asteraceae</taxon>
        <taxon>Carduoideae</taxon>
        <taxon>Cardueae</taxon>
        <taxon>Carduinae</taxon>
        <taxon>Cynara</taxon>
    </lineage>
</organism>
<comment type="caution">
    <text evidence="1">The sequence shown here is derived from an EMBL/GenBank/DDBJ whole genome shotgun (WGS) entry which is preliminary data.</text>
</comment>
<evidence type="ECO:0000313" key="2">
    <source>
        <dbReference type="Proteomes" id="UP000243975"/>
    </source>
</evidence>
<sequence>MQTIRAPDAISVYSGTVRDTCTEAKRNAHRIWHACTPVIPSALYPPIYLLLENIKHCKKVHKKTTVAICSSMSTAAPLIFV</sequence>
<dbReference type="Proteomes" id="UP000243975">
    <property type="component" value="Unassembled WGS sequence"/>
</dbReference>
<dbReference type="Gramene" id="KVI07877">
    <property type="protein sequence ID" value="KVI07877"/>
    <property type="gene ID" value="Ccrd_013757"/>
</dbReference>
<keyword evidence="2" id="KW-1185">Reference proteome</keyword>
<name>A0A118K4Q8_CYNCS</name>
<accession>A0A118K4Q8</accession>
<reference evidence="1 2" key="1">
    <citation type="journal article" date="2016" name="Sci. Rep.">
        <title>The genome sequence of the outbreeding globe artichoke constructed de novo incorporating a phase-aware low-pass sequencing strategy of F1 progeny.</title>
        <authorList>
            <person name="Scaglione D."/>
            <person name="Reyes-Chin-Wo S."/>
            <person name="Acquadro A."/>
            <person name="Froenicke L."/>
            <person name="Portis E."/>
            <person name="Beitel C."/>
            <person name="Tirone M."/>
            <person name="Mauro R."/>
            <person name="Lo Monaco A."/>
            <person name="Mauromicale G."/>
            <person name="Faccioli P."/>
            <person name="Cattivelli L."/>
            <person name="Rieseberg L."/>
            <person name="Michelmore R."/>
            <person name="Lanteri S."/>
        </authorList>
    </citation>
    <scope>NUCLEOTIDE SEQUENCE [LARGE SCALE GENOMIC DNA]</scope>
    <source>
        <strain evidence="1">2C</strain>
    </source>
</reference>